<evidence type="ECO:0000256" key="4">
    <source>
        <dbReference type="ARBA" id="ARBA00022759"/>
    </source>
</evidence>
<keyword evidence="2" id="KW-0819">tRNA processing</keyword>
<dbReference type="NCBIfam" id="TIGR00188">
    <property type="entry name" value="rnpA"/>
    <property type="match status" value="1"/>
</dbReference>
<dbReference type="GO" id="GO:0004526">
    <property type="term" value="F:ribonuclease P activity"/>
    <property type="evidence" value="ECO:0007669"/>
    <property type="project" value="UniProtKB-UniRule"/>
</dbReference>
<evidence type="ECO:0000256" key="7">
    <source>
        <dbReference type="NCBIfam" id="TIGR00188"/>
    </source>
</evidence>
<dbReference type="GO" id="GO:0000049">
    <property type="term" value="F:tRNA binding"/>
    <property type="evidence" value="ECO:0007669"/>
    <property type="project" value="InterPro"/>
</dbReference>
<comment type="function">
    <text evidence="1">RNaseP catalyzes the removal of the 5'-leader sequence from pre-tRNA to produce the mature 5'-terminus. It can also cleave other RNA substrates such as 4.5S RNA. The protein component plays an auxiliary but essential role in vivo by binding to the 5'-leader sequence and broadening the substrate specificity of the ribozyme.</text>
</comment>
<dbReference type="InterPro" id="IPR014721">
    <property type="entry name" value="Ribsml_uS5_D2-typ_fold_subgr"/>
</dbReference>
<dbReference type="InterPro" id="IPR000100">
    <property type="entry name" value="RNase_P"/>
</dbReference>
<dbReference type="Pfam" id="PF00825">
    <property type="entry name" value="Ribonuclease_P"/>
    <property type="match status" value="1"/>
</dbReference>
<evidence type="ECO:0000313" key="9">
    <source>
        <dbReference type="Proteomes" id="UP000178175"/>
    </source>
</evidence>
<reference evidence="8 9" key="1">
    <citation type="journal article" date="2016" name="Nat. Commun.">
        <title>Thousands of microbial genomes shed light on interconnected biogeochemical processes in an aquifer system.</title>
        <authorList>
            <person name="Anantharaman K."/>
            <person name="Brown C.T."/>
            <person name="Hug L.A."/>
            <person name="Sharon I."/>
            <person name="Castelle C.J."/>
            <person name="Probst A.J."/>
            <person name="Thomas B.C."/>
            <person name="Singh A."/>
            <person name="Wilkins M.J."/>
            <person name="Karaoz U."/>
            <person name="Brodie E.L."/>
            <person name="Williams K.H."/>
            <person name="Hubbard S.S."/>
            <person name="Banfield J.F."/>
        </authorList>
    </citation>
    <scope>NUCLEOTIDE SEQUENCE [LARGE SCALE GENOMIC DNA]</scope>
</reference>
<evidence type="ECO:0000256" key="2">
    <source>
        <dbReference type="ARBA" id="ARBA00022694"/>
    </source>
</evidence>
<organism evidence="8 9">
    <name type="scientific">Candidatus Zambryskibacteria bacterium RIFCSPHIGHO2_02_FULL_43_14</name>
    <dbReference type="NCBI Taxonomy" id="1802748"/>
    <lineage>
        <taxon>Bacteria</taxon>
        <taxon>Candidatus Zambryskiibacteriota</taxon>
    </lineage>
</organism>
<dbReference type="PROSITE" id="PS00648">
    <property type="entry name" value="RIBONUCLEASE_P"/>
    <property type="match status" value="1"/>
</dbReference>
<dbReference type="PANTHER" id="PTHR33992:SF1">
    <property type="entry name" value="RIBONUCLEASE P PROTEIN COMPONENT"/>
    <property type="match status" value="1"/>
</dbReference>
<accession>A0A1G2TI96</accession>
<gene>
    <name evidence="8" type="ORF">A3C70_02450</name>
</gene>
<dbReference type="Gene3D" id="3.30.230.10">
    <property type="match status" value="1"/>
</dbReference>
<keyword evidence="4" id="KW-0255">Endonuclease</keyword>
<name>A0A1G2TI96_9BACT</name>
<dbReference type="InterPro" id="IPR020568">
    <property type="entry name" value="Ribosomal_Su5_D2-typ_SF"/>
</dbReference>
<evidence type="ECO:0000256" key="5">
    <source>
        <dbReference type="ARBA" id="ARBA00022801"/>
    </source>
</evidence>
<keyword evidence="6" id="KW-0694">RNA-binding</keyword>
<dbReference type="SUPFAM" id="SSF54211">
    <property type="entry name" value="Ribosomal protein S5 domain 2-like"/>
    <property type="match status" value="1"/>
</dbReference>
<proteinExistence type="predicted"/>
<comment type="caution">
    <text evidence="8">The sequence shown here is derived from an EMBL/GenBank/DDBJ whole genome shotgun (WGS) entry which is preliminary data.</text>
</comment>
<evidence type="ECO:0000256" key="3">
    <source>
        <dbReference type="ARBA" id="ARBA00022722"/>
    </source>
</evidence>
<evidence type="ECO:0000256" key="6">
    <source>
        <dbReference type="ARBA" id="ARBA00022884"/>
    </source>
</evidence>
<evidence type="ECO:0000313" key="8">
    <source>
        <dbReference type="EMBL" id="OHA97016.1"/>
    </source>
</evidence>
<keyword evidence="3" id="KW-0540">Nuclease</keyword>
<dbReference type="EMBL" id="MHVR01000002">
    <property type="protein sequence ID" value="OHA97016.1"/>
    <property type="molecule type" value="Genomic_DNA"/>
</dbReference>
<dbReference type="PANTHER" id="PTHR33992">
    <property type="entry name" value="RIBONUCLEASE P PROTEIN COMPONENT"/>
    <property type="match status" value="1"/>
</dbReference>
<dbReference type="GO" id="GO:0042781">
    <property type="term" value="F:3'-tRNA processing endoribonuclease activity"/>
    <property type="evidence" value="ECO:0007669"/>
    <property type="project" value="TreeGrafter"/>
</dbReference>
<dbReference type="Proteomes" id="UP000178175">
    <property type="component" value="Unassembled WGS sequence"/>
</dbReference>
<dbReference type="EC" id="3.1.26.5" evidence="7"/>
<dbReference type="AlphaFoldDB" id="A0A1G2TI96"/>
<sequence length="75" mass="8546">MVKSSPTVKVIISVSKKISKKAVIRNRIRRRVRPIIREFISNLKPAIYFIVAKPGAEKVEGKSLVDELAELFKRV</sequence>
<dbReference type="InterPro" id="IPR020539">
    <property type="entry name" value="RNase_P_CS"/>
</dbReference>
<dbReference type="GO" id="GO:0030677">
    <property type="term" value="C:ribonuclease P complex"/>
    <property type="evidence" value="ECO:0007669"/>
    <property type="project" value="TreeGrafter"/>
</dbReference>
<evidence type="ECO:0000256" key="1">
    <source>
        <dbReference type="ARBA" id="ARBA00002663"/>
    </source>
</evidence>
<keyword evidence="5" id="KW-0378">Hydrolase</keyword>
<protein>
    <recommendedName>
        <fullName evidence="7">Ribonuclease P protein component</fullName>
        <ecNumber evidence="7">3.1.26.5</ecNumber>
    </recommendedName>
</protein>